<dbReference type="Proteomes" id="UP000093281">
    <property type="component" value="Unassembled WGS sequence"/>
</dbReference>
<protein>
    <submittedName>
        <fullName evidence="1">Uncharacterized protein</fullName>
    </submittedName>
</protein>
<dbReference type="RefSeq" id="WP_066186579.1">
    <property type="nucleotide sequence ID" value="NZ_LCUJ01000004.1"/>
</dbReference>
<dbReference type="SUPFAM" id="SSF54001">
    <property type="entry name" value="Cysteine proteinases"/>
    <property type="match status" value="1"/>
</dbReference>
<proteinExistence type="predicted"/>
<dbReference type="STRING" id="544718.AAX25_01089"/>
<sequence length="206" mass="24768">MIIRLVAIIVLLIFSYTESKKFIQKKAVELKRENIRKELILKTGDIIVKKENNPQSEFLSQIDESKFSDIGVVLKIDSQYYVANYDLKETGEFLEIVPLKKYVYFATNLSVYRYEKQIDDSKLFTYLEEIKNSKIKYDYFWNLDSKELYNTKFINSIFQNLYDENLYKYIYNFYGLNIISIKSILENEKLNKQFELDFTDLERLIF</sequence>
<accession>A0A1C0B6F4</accession>
<dbReference type="Gene3D" id="3.90.1720.10">
    <property type="entry name" value="endopeptidase domain like (from Nostoc punctiforme)"/>
    <property type="match status" value="1"/>
</dbReference>
<name>A0A1C0B6F4_9BACT</name>
<gene>
    <name evidence="1" type="ORF">AAX29_01398</name>
</gene>
<dbReference type="InterPro" id="IPR038765">
    <property type="entry name" value="Papain-like_cys_pep_sf"/>
</dbReference>
<evidence type="ECO:0000313" key="1">
    <source>
        <dbReference type="EMBL" id="OCL98888.1"/>
    </source>
</evidence>
<evidence type="ECO:0000313" key="2">
    <source>
        <dbReference type="Proteomes" id="UP000093281"/>
    </source>
</evidence>
<organism evidence="1 2">
    <name type="scientific">Aliarcobacter thereius</name>
    <dbReference type="NCBI Taxonomy" id="544718"/>
    <lineage>
        <taxon>Bacteria</taxon>
        <taxon>Pseudomonadati</taxon>
        <taxon>Campylobacterota</taxon>
        <taxon>Epsilonproteobacteria</taxon>
        <taxon>Campylobacterales</taxon>
        <taxon>Arcobacteraceae</taxon>
        <taxon>Aliarcobacter</taxon>
    </lineage>
</organism>
<dbReference type="AlphaFoldDB" id="A0A1C0B6F4"/>
<dbReference type="EMBL" id="LCUJ01000004">
    <property type="protein sequence ID" value="OCL98888.1"/>
    <property type="molecule type" value="Genomic_DNA"/>
</dbReference>
<comment type="caution">
    <text evidence="1">The sequence shown here is derived from an EMBL/GenBank/DDBJ whole genome shotgun (WGS) entry which is preliminary data.</text>
</comment>
<dbReference type="OrthoDB" id="5346719at2"/>
<reference evidence="2" key="1">
    <citation type="submission" date="2015-05" db="EMBL/GenBank/DDBJ databases">
        <authorList>
            <person name="Rovetto F."/>
            <person name="Cocolin L."/>
            <person name="Illeghems K."/>
            <person name="Van Nieuwerburgh F."/>
            <person name="Houf K."/>
        </authorList>
    </citation>
    <scope>NUCLEOTIDE SEQUENCE [LARGE SCALE GENOMIC DNA]</scope>
    <source>
        <strain evidence="2">DU22</strain>
    </source>
</reference>